<dbReference type="Pfam" id="PF00440">
    <property type="entry name" value="TetR_N"/>
    <property type="match status" value="1"/>
</dbReference>
<dbReference type="InterPro" id="IPR039532">
    <property type="entry name" value="TetR_C_Firmicutes"/>
</dbReference>
<dbReference type="PANTHER" id="PTHR43479">
    <property type="entry name" value="ACREF/ENVCD OPERON REPRESSOR-RELATED"/>
    <property type="match status" value="1"/>
</dbReference>
<evidence type="ECO:0000313" key="3">
    <source>
        <dbReference type="EMBL" id="MPM67819.1"/>
    </source>
</evidence>
<comment type="caution">
    <text evidence="3">The sequence shown here is derived from an EMBL/GenBank/DDBJ whole genome shotgun (WGS) entry which is preliminary data.</text>
</comment>
<keyword evidence="1" id="KW-0238">DNA-binding</keyword>
<feature type="domain" description="HTH tetR-type" evidence="2">
    <location>
        <begin position="3"/>
        <end position="63"/>
    </location>
</feature>
<dbReference type="SUPFAM" id="SSF46689">
    <property type="entry name" value="Homeodomain-like"/>
    <property type="match status" value="1"/>
</dbReference>
<dbReference type="EMBL" id="VSSQ01021910">
    <property type="protein sequence ID" value="MPM67819.1"/>
    <property type="molecule type" value="Genomic_DNA"/>
</dbReference>
<evidence type="ECO:0000259" key="2">
    <source>
        <dbReference type="PROSITE" id="PS50977"/>
    </source>
</evidence>
<dbReference type="InterPro" id="IPR050624">
    <property type="entry name" value="HTH-type_Tx_Regulator"/>
</dbReference>
<organism evidence="3">
    <name type="scientific">bioreactor metagenome</name>
    <dbReference type="NCBI Taxonomy" id="1076179"/>
    <lineage>
        <taxon>unclassified sequences</taxon>
        <taxon>metagenomes</taxon>
        <taxon>ecological metagenomes</taxon>
    </lineage>
</organism>
<sequence length="187" mass="22341">MSKFTKKAIVDTFFSILNEKPMSKITVTEIIEKCEINRNTFYYYFEDIYALVDYMLRTDIQKFLERIDLSNTLSDECEIALSFFKKNKTALKHLCDSINRYQIELYLFKALEKTLLDFIEKRFNDYEIPEEDILFTARYHAYAQVGFIIDWLDNENDDNLGSLFGRISRLSEDNIKDHLKKLIEIYP</sequence>
<dbReference type="GO" id="GO:0003677">
    <property type="term" value="F:DNA binding"/>
    <property type="evidence" value="ECO:0007669"/>
    <property type="project" value="UniProtKB-KW"/>
</dbReference>
<dbReference type="PROSITE" id="PS50977">
    <property type="entry name" value="HTH_TETR_2"/>
    <property type="match status" value="1"/>
</dbReference>
<dbReference type="Pfam" id="PF14278">
    <property type="entry name" value="TetR_C_8"/>
    <property type="match status" value="1"/>
</dbReference>
<name>A0A645BQX0_9ZZZZ</name>
<reference evidence="3" key="1">
    <citation type="submission" date="2019-08" db="EMBL/GenBank/DDBJ databases">
        <authorList>
            <person name="Kucharzyk K."/>
            <person name="Murdoch R.W."/>
            <person name="Higgins S."/>
            <person name="Loffler F."/>
        </authorList>
    </citation>
    <scope>NUCLEOTIDE SEQUENCE</scope>
</reference>
<proteinExistence type="predicted"/>
<dbReference type="InterPro" id="IPR009057">
    <property type="entry name" value="Homeodomain-like_sf"/>
</dbReference>
<dbReference type="Gene3D" id="1.10.357.10">
    <property type="entry name" value="Tetracycline Repressor, domain 2"/>
    <property type="match status" value="1"/>
</dbReference>
<dbReference type="AlphaFoldDB" id="A0A645BQX0"/>
<evidence type="ECO:0000256" key="1">
    <source>
        <dbReference type="ARBA" id="ARBA00023125"/>
    </source>
</evidence>
<dbReference type="InterPro" id="IPR001647">
    <property type="entry name" value="HTH_TetR"/>
</dbReference>
<dbReference type="PANTHER" id="PTHR43479:SF7">
    <property type="entry name" value="TETR-FAMILY TRANSCRIPTIONAL REGULATOR"/>
    <property type="match status" value="1"/>
</dbReference>
<protein>
    <recommendedName>
        <fullName evidence="2">HTH tetR-type domain-containing protein</fullName>
    </recommendedName>
</protein>
<gene>
    <name evidence="3" type="ORF">SDC9_114744</name>
</gene>
<accession>A0A645BQX0</accession>